<evidence type="ECO:0000256" key="1">
    <source>
        <dbReference type="ARBA" id="ARBA00004370"/>
    </source>
</evidence>
<dbReference type="InterPro" id="IPR041875">
    <property type="entry name" value="Syntaxin-8_SNARE"/>
</dbReference>
<evidence type="ECO:0000313" key="8">
    <source>
        <dbReference type="Proteomes" id="UP000695000"/>
    </source>
</evidence>
<dbReference type="InterPro" id="IPR000727">
    <property type="entry name" value="T_SNARE_dom"/>
</dbReference>
<protein>
    <submittedName>
        <fullName evidence="9">Syntaxin-8</fullName>
    </submittedName>
</protein>
<reference evidence="9" key="1">
    <citation type="submission" date="2025-08" db="UniProtKB">
        <authorList>
            <consortium name="RefSeq"/>
        </authorList>
    </citation>
    <scope>IDENTIFICATION</scope>
    <source>
        <tissue evidence="9">Whole Larva</tissue>
    </source>
</reference>
<dbReference type="SMART" id="SM00397">
    <property type="entry name" value="t_SNARE"/>
    <property type="match status" value="1"/>
</dbReference>
<evidence type="ECO:0000256" key="2">
    <source>
        <dbReference type="ARBA" id="ARBA00022448"/>
    </source>
</evidence>
<dbReference type="GeneID" id="108565062"/>
<dbReference type="RefSeq" id="XP_017779812.1">
    <property type="nucleotide sequence ID" value="XM_017924323.1"/>
</dbReference>
<organism evidence="8 9">
    <name type="scientific">Nicrophorus vespilloides</name>
    <name type="common">Boreal carrion beetle</name>
    <dbReference type="NCBI Taxonomy" id="110193"/>
    <lineage>
        <taxon>Eukaryota</taxon>
        <taxon>Metazoa</taxon>
        <taxon>Ecdysozoa</taxon>
        <taxon>Arthropoda</taxon>
        <taxon>Hexapoda</taxon>
        <taxon>Insecta</taxon>
        <taxon>Pterygota</taxon>
        <taxon>Neoptera</taxon>
        <taxon>Endopterygota</taxon>
        <taxon>Coleoptera</taxon>
        <taxon>Polyphaga</taxon>
        <taxon>Staphyliniformia</taxon>
        <taxon>Silphidae</taxon>
        <taxon>Nicrophorinae</taxon>
        <taxon>Nicrophorus</taxon>
    </lineage>
</organism>
<name>A0ABM1MZ12_NICVS</name>
<dbReference type="CDD" id="cd15852">
    <property type="entry name" value="SNARE_Syntaxin8"/>
    <property type="match status" value="1"/>
</dbReference>
<gene>
    <name evidence="9" type="primary">LOC108565062</name>
</gene>
<evidence type="ECO:0000256" key="4">
    <source>
        <dbReference type="ARBA" id="ARBA00023136"/>
    </source>
</evidence>
<dbReference type="InterPro" id="IPR045242">
    <property type="entry name" value="Syntaxin"/>
</dbReference>
<keyword evidence="8" id="KW-1185">Reference proteome</keyword>
<dbReference type="PANTHER" id="PTHR19957">
    <property type="entry name" value="SYNTAXIN"/>
    <property type="match status" value="1"/>
</dbReference>
<proteinExistence type="predicted"/>
<keyword evidence="6" id="KW-1133">Transmembrane helix</keyword>
<keyword evidence="6" id="KW-0812">Transmembrane</keyword>
<keyword evidence="2" id="KW-0813">Transport</keyword>
<evidence type="ECO:0000256" key="6">
    <source>
        <dbReference type="SAM" id="Phobius"/>
    </source>
</evidence>
<evidence type="ECO:0000256" key="3">
    <source>
        <dbReference type="ARBA" id="ARBA00023054"/>
    </source>
</evidence>
<feature type="transmembrane region" description="Helical" evidence="6">
    <location>
        <begin position="215"/>
        <end position="232"/>
    </location>
</feature>
<dbReference type="PROSITE" id="PS50192">
    <property type="entry name" value="T_SNARE"/>
    <property type="match status" value="1"/>
</dbReference>
<accession>A0ABM1MZ12</accession>
<feature type="domain" description="T-SNARE coiled-coil homology" evidence="7">
    <location>
        <begin position="145"/>
        <end position="207"/>
    </location>
</feature>
<evidence type="ECO:0000259" key="7">
    <source>
        <dbReference type="PROSITE" id="PS50192"/>
    </source>
</evidence>
<dbReference type="Gene3D" id="1.20.5.110">
    <property type="match status" value="1"/>
</dbReference>
<feature type="coiled-coil region" evidence="5">
    <location>
        <begin position="45"/>
        <end position="72"/>
    </location>
</feature>
<keyword evidence="4 6" id="KW-0472">Membrane</keyword>
<dbReference type="SUPFAM" id="SSF58038">
    <property type="entry name" value="SNARE fusion complex"/>
    <property type="match status" value="1"/>
</dbReference>
<sequence length="233" mass="26924">MALLNLGDDPWLIEYGSCEKLQRDIMEQLRVRERTQASESYSRLSAAIRLRLKQYKNEVRQLEEKVSELCDLGTITFDEGERRKRQIEHLQSKSNQMDKMFSDNTSFAHQERASLLGSSDWGSSRDDRLLDAGNESVNDIQKHKQRMLVEQEEGLDNLSKIIARQKDIAQTIGAEVDLQYNIIDDLGTHITRTDARINNETRHITVVDRKDKSCVYWVIIVLLFLSIITVVSI</sequence>
<comment type="subcellular location">
    <subcellularLocation>
        <location evidence="1">Membrane</location>
    </subcellularLocation>
</comment>
<keyword evidence="3 5" id="KW-0175">Coiled coil</keyword>
<evidence type="ECO:0000313" key="9">
    <source>
        <dbReference type="RefSeq" id="XP_017779812.1"/>
    </source>
</evidence>
<dbReference type="PANTHER" id="PTHR19957:SF124">
    <property type="entry name" value="SYNTAXIN-8"/>
    <property type="match status" value="1"/>
</dbReference>
<dbReference type="Proteomes" id="UP000695000">
    <property type="component" value="Unplaced"/>
</dbReference>
<evidence type="ECO:0000256" key="5">
    <source>
        <dbReference type="SAM" id="Coils"/>
    </source>
</evidence>